<feature type="domain" description="DUF4340" evidence="2">
    <location>
        <begin position="86"/>
        <end position="164"/>
    </location>
</feature>
<evidence type="ECO:0000256" key="1">
    <source>
        <dbReference type="SAM" id="MobiDB-lite"/>
    </source>
</evidence>
<accession>A0A6J4LGB0</accession>
<proteinExistence type="predicted"/>
<dbReference type="Pfam" id="PF14238">
    <property type="entry name" value="DUF4340"/>
    <property type="match status" value="1"/>
</dbReference>
<feature type="region of interest" description="Disordered" evidence="1">
    <location>
        <begin position="194"/>
        <end position="221"/>
    </location>
</feature>
<sequence length="221" mass="24578">MPNAQFSVIMKLQKNTLVLIAVALSMTGLVALFEMQVSPKQEAAKEEKQKIFAFKSDRVQFFTVKTPEKILTFERVYATKGGKSSWEMKLPVQAHASQASVDFLLDRLATGKSDRTINITAAQLPEFGLDQPQATVTVKLDNQETHRLVLGKTDFSGRFLYAQANPPEAPPQNSAQNLPVLLVPFDFKNAVQRPLSEWKKAEAPKTDKPQKPSPTPSPENK</sequence>
<feature type="compositionally biased region" description="Basic and acidic residues" evidence="1">
    <location>
        <begin position="196"/>
        <end position="210"/>
    </location>
</feature>
<evidence type="ECO:0000313" key="3">
    <source>
        <dbReference type="EMBL" id="CAA9328172.1"/>
    </source>
</evidence>
<feature type="compositionally biased region" description="Pro residues" evidence="1">
    <location>
        <begin position="211"/>
        <end position="221"/>
    </location>
</feature>
<evidence type="ECO:0000259" key="2">
    <source>
        <dbReference type="Pfam" id="PF14238"/>
    </source>
</evidence>
<gene>
    <name evidence="3" type="ORF">AVDCRST_MAG84-1721</name>
</gene>
<name>A0A6J4LGB0_9CYAN</name>
<reference evidence="3" key="1">
    <citation type="submission" date="2020-02" db="EMBL/GenBank/DDBJ databases">
        <authorList>
            <person name="Meier V. D."/>
        </authorList>
    </citation>
    <scope>NUCLEOTIDE SEQUENCE</scope>
    <source>
        <strain evidence="3">AVDCRST_MAG84</strain>
    </source>
</reference>
<organism evidence="3">
    <name type="scientific">uncultured Microcoleus sp</name>
    <dbReference type="NCBI Taxonomy" id="259945"/>
    <lineage>
        <taxon>Bacteria</taxon>
        <taxon>Bacillati</taxon>
        <taxon>Cyanobacteriota</taxon>
        <taxon>Cyanophyceae</taxon>
        <taxon>Oscillatoriophycideae</taxon>
        <taxon>Oscillatoriales</taxon>
        <taxon>Microcoleaceae</taxon>
        <taxon>Microcoleus</taxon>
        <taxon>environmental samples</taxon>
    </lineage>
</organism>
<dbReference type="InterPro" id="IPR025641">
    <property type="entry name" value="DUF4340"/>
</dbReference>
<protein>
    <recommendedName>
        <fullName evidence="2">DUF4340 domain-containing protein</fullName>
    </recommendedName>
</protein>
<dbReference type="EMBL" id="CADCTZ010000277">
    <property type="protein sequence ID" value="CAA9328172.1"/>
    <property type="molecule type" value="Genomic_DNA"/>
</dbReference>
<dbReference type="AlphaFoldDB" id="A0A6J4LGB0"/>